<feature type="region of interest" description="Disordered" evidence="1">
    <location>
        <begin position="46"/>
        <end position="80"/>
    </location>
</feature>
<reference evidence="2 3" key="1">
    <citation type="submission" date="2016-09" db="EMBL/GenBank/DDBJ databases">
        <title>The draft genome of Dichanthelium oligosanthes: A C3 panicoid grass species.</title>
        <authorList>
            <person name="Studer A.J."/>
            <person name="Schnable J.C."/>
            <person name="Brutnell T.P."/>
        </authorList>
    </citation>
    <scope>NUCLEOTIDE SEQUENCE [LARGE SCALE GENOMIC DNA]</scope>
    <source>
        <strain evidence="3">cv. Kellogg 1175</strain>
        <tissue evidence="2">Leaf</tissue>
    </source>
</reference>
<dbReference type="EMBL" id="LWDX02034402">
    <property type="protein sequence ID" value="OEL26580.1"/>
    <property type="molecule type" value="Genomic_DNA"/>
</dbReference>
<dbReference type="Proteomes" id="UP000095767">
    <property type="component" value="Unassembled WGS sequence"/>
</dbReference>
<name>A0A1E5VN76_9POAL</name>
<sequence length="80" mass="8397">MGALPMPGPRLPLLQLAGAAAGAPGRPPLVAGHRRELREAVQAARAATAGLARPRRRGGPVRVPRPRPGSARPRRCLWCA</sequence>
<protein>
    <submittedName>
        <fullName evidence="2">Uncharacterized protein</fullName>
    </submittedName>
</protein>
<accession>A0A1E5VN76</accession>
<dbReference type="AlphaFoldDB" id="A0A1E5VN76"/>
<evidence type="ECO:0000313" key="2">
    <source>
        <dbReference type="EMBL" id="OEL26580.1"/>
    </source>
</evidence>
<proteinExistence type="predicted"/>
<evidence type="ECO:0000256" key="1">
    <source>
        <dbReference type="SAM" id="MobiDB-lite"/>
    </source>
</evidence>
<comment type="caution">
    <text evidence="2">The sequence shown here is derived from an EMBL/GenBank/DDBJ whole genome shotgun (WGS) entry which is preliminary data.</text>
</comment>
<evidence type="ECO:0000313" key="3">
    <source>
        <dbReference type="Proteomes" id="UP000095767"/>
    </source>
</evidence>
<keyword evidence="3" id="KW-1185">Reference proteome</keyword>
<gene>
    <name evidence="2" type="ORF">BAE44_0012400</name>
</gene>
<organism evidence="2 3">
    <name type="scientific">Dichanthelium oligosanthes</name>
    <dbReference type="NCBI Taxonomy" id="888268"/>
    <lineage>
        <taxon>Eukaryota</taxon>
        <taxon>Viridiplantae</taxon>
        <taxon>Streptophyta</taxon>
        <taxon>Embryophyta</taxon>
        <taxon>Tracheophyta</taxon>
        <taxon>Spermatophyta</taxon>
        <taxon>Magnoliopsida</taxon>
        <taxon>Liliopsida</taxon>
        <taxon>Poales</taxon>
        <taxon>Poaceae</taxon>
        <taxon>PACMAD clade</taxon>
        <taxon>Panicoideae</taxon>
        <taxon>Panicodae</taxon>
        <taxon>Paniceae</taxon>
        <taxon>Dichantheliinae</taxon>
        <taxon>Dichanthelium</taxon>
    </lineage>
</organism>